<dbReference type="InterPro" id="IPR036170">
    <property type="entry name" value="YezG-like_sf"/>
</dbReference>
<name>A0A3R9FJC7_9PSEU</name>
<dbReference type="Proteomes" id="UP000267081">
    <property type="component" value="Unassembled WGS sequence"/>
</dbReference>
<feature type="region of interest" description="Disordered" evidence="1">
    <location>
        <begin position="255"/>
        <end position="274"/>
    </location>
</feature>
<dbReference type="EMBL" id="RSEC01000058">
    <property type="protein sequence ID" value="RSD13317.1"/>
    <property type="molecule type" value="Genomic_DNA"/>
</dbReference>
<organism evidence="2 3">
    <name type="scientific">Amycolatopsis eburnea</name>
    <dbReference type="NCBI Taxonomy" id="2267691"/>
    <lineage>
        <taxon>Bacteria</taxon>
        <taxon>Bacillati</taxon>
        <taxon>Actinomycetota</taxon>
        <taxon>Actinomycetes</taxon>
        <taxon>Pseudonocardiales</taxon>
        <taxon>Pseudonocardiaceae</taxon>
        <taxon>Amycolatopsis</taxon>
    </lineage>
</organism>
<feature type="compositionally biased region" description="Basic and acidic residues" evidence="1">
    <location>
        <begin position="255"/>
        <end position="265"/>
    </location>
</feature>
<evidence type="ECO:0000256" key="1">
    <source>
        <dbReference type="SAM" id="MobiDB-lite"/>
    </source>
</evidence>
<protein>
    <submittedName>
        <fullName evidence="2">Uncharacterized protein</fullName>
    </submittedName>
</protein>
<dbReference type="SUPFAM" id="SSF160424">
    <property type="entry name" value="BH3703-like"/>
    <property type="match status" value="2"/>
</dbReference>
<dbReference type="RefSeq" id="WP_125312615.1">
    <property type="nucleotide sequence ID" value="NZ_RSEC01000058.1"/>
</dbReference>
<evidence type="ECO:0000313" key="2">
    <source>
        <dbReference type="EMBL" id="RSD13317.1"/>
    </source>
</evidence>
<sequence>MVRWIGGWLMDAAPEGWRRIDMTARLTVAVEEIALAVVMPDGAAARMEPPPDVSPLLFELRNKKYMRERGSWLSLRLVIEPDGDYRVSYNFDLDPLWDPPIETAVWDQDFEAFPRDDEWIPAWYREGIKGESGGKRTPDEPNALLKGIADYLKFTLPAGWDYVQLQYRALGDHEESGAVVHSITGTVYPWTPPEQVLDLLRRHRAASLSDGRGTWVSLKYEMKFPDSVKAQFNATEDPGFQERPPAAAFAEELRRYPRSERRTPEWLRQGAEGA</sequence>
<comment type="caution">
    <text evidence="2">The sequence shown here is derived from an EMBL/GenBank/DDBJ whole genome shotgun (WGS) entry which is preliminary data.</text>
</comment>
<keyword evidence="3" id="KW-1185">Reference proteome</keyword>
<accession>A0A3R9FJC7</accession>
<evidence type="ECO:0000313" key="3">
    <source>
        <dbReference type="Proteomes" id="UP000267081"/>
    </source>
</evidence>
<gene>
    <name evidence="2" type="ORF">EIY87_26620</name>
</gene>
<dbReference type="OrthoDB" id="6957847at2"/>
<dbReference type="AlphaFoldDB" id="A0A3R9FJC7"/>
<reference evidence="2 3" key="1">
    <citation type="submission" date="2018-12" db="EMBL/GenBank/DDBJ databases">
        <title>Amycolatopsis eburnea sp. nov. actinomycete associate with arbuscular mycorrhiza fungal spore.</title>
        <authorList>
            <person name="Lumyong S."/>
            <person name="Chaiya L."/>
        </authorList>
    </citation>
    <scope>NUCLEOTIDE SEQUENCE [LARGE SCALE GENOMIC DNA]</scope>
    <source>
        <strain evidence="2 3">GLM-1</strain>
    </source>
</reference>
<proteinExistence type="predicted"/>